<proteinExistence type="predicted"/>
<dbReference type="EMBL" id="CAFBMQ010000265">
    <property type="protein sequence ID" value="CAB4923821.1"/>
    <property type="molecule type" value="Genomic_DNA"/>
</dbReference>
<evidence type="ECO:0000256" key="1">
    <source>
        <dbReference type="SAM" id="Phobius"/>
    </source>
</evidence>
<dbReference type="AlphaFoldDB" id="A0A6J7HZC2"/>
<accession>A0A6J7HZC2</accession>
<sequence length="139" mass="14232">MPPVELLGTLTAVGCALVGGVFFAFSGFVMPALGRLDDGASAMRAVNVTAVRPPLMVLLFGTAAACVAVLVVGPGVLPRVGAGLYLAGTVGVTIAANVPLNDRLERDPSTWPAYLRAWTRWNSLRTAAATAASVLLLLG</sequence>
<feature type="transmembrane region" description="Helical" evidence="1">
    <location>
        <begin position="55"/>
        <end position="76"/>
    </location>
</feature>
<feature type="transmembrane region" description="Helical" evidence="1">
    <location>
        <begin position="82"/>
        <end position="100"/>
    </location>
</feature>
<gene>
    <name evidence="2" type="ORF">UFOPK3609_01549</name>
</gene>
<protein>
    <submittedName>
        <fullName evidence="2">Unannotated protein</fullName>
    </submittedName>
</protein>
<organism evidence="2">
    <name type="scientific">freshwater metagenome</name>
    <dbReference type="NCBI Taxonomy" id="449393"/>
    <lineage>
        <taxon>unclassified sequences</taxon>
        <taxon>metagenomes</taxon>
        <taxon>ecological metagenomes</taxon>
    </lineage>
</organism>
<reference evidence="2" key="1">
    <citation type="submission" date="2020-05" db="EMBL/GenBank/DDBJ databases">
        <authorList>
            <person name="Chiriac C."/>
            <person name="Salcher M."/>
            <person name="Ghai R."/>
            <person name="Kavagutti S V."/>
        </authorList>
    </citation>
    <scope>NUCLEOTIDE SEQUENCE</scope>
</reference>
<dbReference type="InterPro" id="IPR013901">
    <property type="entry name" value="Anthrone_oxy"/>
</dbReference>
<keyword evidence="1" id="KW-0472">Membrane</keyword>
<keyword evidence="1" id="KW-1133">Transmembrane helix</keyword>
<dbReference type="Pfam" id="PF08592">
    <property type="entry name" value="Anthrone_oxy"/>
    <property type="match status" value="1"/>
</dbReference>
<feature type="transmembrane region" description="Helical" evidence="1">
    <location>
        <begin position="121"/>
        <end position="138"/>
    </location>
</feature>
<name>A0A6J7HZC2_9ZZZZ</name>
<evidence type="ECO:0000313" key="2">
    <source>
        <dbReference type="EMBL" id="CAB4923821.1"/>
    </source>
</evidence>
<feature type="transmembrane region" description="Helical" evidence="1">
    <location>
        <begin position="6"/>
        <end position="34"/>
    </location>
</feature>
<keyword evidence="1" id="KW-0812">Transmembrane</keyword>